<evidence type="ECO:0000313" key="6">
    <source>
        <dbReference type="Proteomes" id="UP000654075"/>
    </source>
</evidence>
<dbReference type="EMBL" id="CAJNNV010025934">
    <property type="protein sequence ID" value="CAE8616667.1"/>
    <property type="molecule type" value="Genomic_DNA"/>
</dbReference>
<evidence type="ECO:0000256" key="2">
    <source>
        <dbReference type="ARBA" id="ARBA00022980"/>
    </source>
</evidence>
<dbReference type="PRINTS" id="PR01034">
    <property type="entry name" value="RIBOSOMALS12"/>
</dbReference>
<dbReference type="AlphaFoldDB" id="A0A813G1C7"/>
<keyword evidence="6" id="KW-1185">Reference proteome</keyword>
<keyword evidence="2" id="KW-0689">Ribosomal protein</keyword>
<organism evidence="5 6">
    <name type="scientific">Polarella glacialis</name>
    <name type="common">Dinoflagellate</name>
    <dbReference type="NCBI Taxonomy" id="89957"/>
    <lineage>
        <taxon>Eukaryota</taxon>
        <taxon>Sar</taxon>
        <taxon>Alveolata</taxon>
        <taxon>Dinophyceae</taxon>
        <taxon>Suessiales</taxon>
        <taxon>Suessiaceae</taxon>
        <taxon>Polarella</taxon>
    </lineage>
</organism>
<dbReference type="OrthoDB" id="414309at2759"/>
<dbReference type="Proteomes" id="UP000654075">
    <property type="component" value="Unassembled WGS sequence"/>
</dbReference>
<dbReference type="NCBIfam" id="TIGR00981">
    <property type="entry name" value="rpsL_bact"/>
    <property type="match status" value="1"/>
</dbReference>
<evidence type="ECO:0000256" key="3">
    <source>
        <dbReference type="ARBA" id="ARBA00023274"/>
    </source>
</evidence>
<evidence type="ECO:0008006" key="7">
    <source>
        <dbReference type="Google" id="ProtNLM"/>
    </source>
</evidence>
<accession>A0A813G1C7</accession>
<dbReference type="GO" id="GO:0015935">
    <property type="term" value="C:small ribosomal subunit"/>
    <property type="evidence" value="ECO:0007669"/>
    <property type="project" value="InterPro"/>
</dbReference>
<protein>
    <recommendedName>
        <fullName evidence="7">Ribosomal protein S12</fullName>
    </recommendedName>
</protein>
<gene>
    <name evidence="5" type="ORF">PGLA1383_LOCUS34338</name>
</gene>
<dbReference type="OMA" id="ANDIPGC"/>
<dbReference type="InterPro" id="IPR005679">
    <property type="entry name" value="Ribosomal_uS12_bac"/>
</dbReference>
<dbReference type="SUPFAM" id="SSF50249">
    <property type="entry name" value="Nucleic acid-binding proteins"/>
    <property type="match status" value="1"/>
</dbReference>
<name>A0A813G1C7_POLGL</name>
<dbReference type="Gene3D" id="2.40.50.140">
    <property type="entry name" value="Nucleic acid-binding proteins"/>
    <property type="match status" value="1"/>
</dbReference>
<reference evidence="5" key="1">
    <citation type="submission" date="2021-02" db="EMBL/GenBank/DDBJ databases">
        <authorList>
            <person name="Dougan E. K."/>
            <person name="Rhodes N."/>
            <person name="Thang M."/>
            <person name="Chan C."/>
        </authorList>
    </citation>
    <scope>NUCLEOTIDE SEQUENCE</scope>
</reference>
<dbReference type="InterPro" id="IPR006032">
    <property type="entry name" value="Ribosomal_uS12"/>
</dbReference>
<dbReference type="Pfam" id="PF00164">
    <property type="entry name" value="Ribosom_S12_S23"/>
    <property type="match status" value="1"/>
</dbReference>
<proteinExistence type="inferred from homology"/>
<comment type="caution">
    <text evidence="5">The sequence shown here is derived from an EMBL/GenBank/DDBJ whole genome shotgun (WGS) entry which is preliminary data.</text>
</comment>
<evidence type="ECO:0000256" key="1">
    <source>
        <dbReference type="ARBA" id="ARBA00005657"/>
    </source>
</evidence>
<dbReference type="InterPro" id="IPR012340">
    <property type="entry name" value="NA-bd_OB-fold"/>
</dbReference>
<comment type="similarity">
    <text evidence="1">Belongs to the universal ribosomal protein uS12 family.</text>
</comment>
<dbReference type="CDD" id="cd03368">
    <property type="entry name" value="Ribosomal_S12"/>
    <property type="match status" value="1"/>
</dbReference>
<keyword evidence="3" id="KW-0687">Ribonucleoprotein</keyword>
<dbReference type="GO" id="GO:0003735">
    <property type="term" value="F:structural constituent of ribosome"/>
    <property type="evidence" value="ECO:0007669"/>
    <property type="project" value="InterPro"/>
</dbReference>
<sequence length="176" mass="19996">MVPTWKFNIRSKWLEGAGNRKGVCTKVFVCAPRKPNSGLRKVCYVRLSNGRVVKAYIPGIGHNLQVHSVVMVQGGRHADVVGCNYTCMRGHYDLLPVKNRKSQRSKYGITRPSIEPKYKRYKSLTTAVDRRVHFYRTGDTVGAEDPVPKNPNVMPYSVRNTPPVTYRHSPRKKKKG</sequence>
<evidence type="ECO:0000256" key="4">
    <source>
        <dbReference type="SAM" id="MobiDB-lite"/>
    </source>
</evidence>
<dbReference type="GO" id="GO:0006412">
    <property type="term" value="P:translation"/>
    <property type="evidence" value="ECO:0007669"/>
    <property type="project" value="InterPro"/>
</dbReference>
<dbReference type="PANTHER" id="PTHR11652">
    <property type="entry name" value="30S RIBOSOMAL PROTEIN S12 FAMILY MEMBER"/>
    <property type="match status" value="1"/>
</dbReference>
<evidence type="ECO:0000313" key="5">
    <source>
        <dbReference type="EMBL" id="CAE8616667.1"/>
    </source>
</evidence>
<feature type="region of interest" description="Disordered" evidence="4">
    <location>
        <begin position="140"/>
        <end position="176"/>
    </location>
</feature>